<gene>
    <name evidence="2" type="ORF">ACE1B6_18705</name>
</gene>
<feature type="transmembrane region" description="Helical" evidence="1">
    <location>
        <begin position="12"/>
        <end position="38"/>
    </location>
</feature>
<dbReference type="InterPro" id="IPR012902">
    <property type="entry name" value="N_methyl_site"/>
</dbReference>
<protein>
    <submittedName>
        <fullName evidence="2">Tfp pilus assembly protein FimT/FimU</fullName>
    </submittedName>
</protein>
<evidence type="ECO:0000256" key="1">
    <source>
        <dbReference type="SAM" id="Phobius"/>
    </source>
</evidence>
<sequence length="176" mass="20078">MKWQTCKSNYGFTLIELIVILVVIGILAAIATPIWLAFLNRLALNTAQAEALTIIREAQSQAKTKQRYWEASFRQKDGRVQWSLHPENSLENTWVWNSLKNENSHRIAIDPSNTTFKQENGAYSIRFQNKGWVIPPLGRITFITPNNNSVKAPKRCVWVSTYLGAIRTQSDQGCQN</sequence>
<dbReference type="Pfam" id="PF07963">
    <property type="entry name" value="N_methyl"/>
    <property type="match status" value="1"/>
</dbReference>
<keyword evidence="1" id="KW-0812">Transmembrane</keyword>
<dbReference type="RefSeq" id="WP_413258765.1">
    <property type="nucleotide sequence ID" value="NZ_JBHFNS010000070.1"/>
</dbReference>
<organism evidence="2 3">
    <name type="scientific">Floridaenema fluviatile BLCC-F154</name>
    <dbReference type="NCBI Taxonomy" id="3153640"/>
    <lineage>
        <taxon>Bacteria</taxon>
        <taxon>Bacillati</taxon>
        <taxon>Cyanobacteriota</taxon>
        <taxon>Cyanophyceae</taxon>
        <taxon>Oscillatoriophycideae</taxon>
        <taxon>Aerosakkonematales</taxon>
        <taxon>Aerosakkonemataceae</taxon>
        <taxon>Floridanema</taxon>
        <taxon>Floridanema fluviatile</taxon>
    </lineage>
</organism>
<dbReference type="NCBIfam" id="TIGR02532">
    <property type="entry name" value="IV_pilin_GFxxxE"/>
    <property type="match status" value="1"/>
</dbReference>
<dbReference type="SUPFAM" id="SSF54523">
    <property type="entry name" value="Pili subunits"/>
    <property type="match status" value="1"/>
</dbReference>
<keyword evidence="1" id="KW-0472">Membrane</keyword>
<accession>A0ABV4YFI5</accession>
<reference evidence="2 3" key="1">
    <citation type="submission" date="2024-09" db="EMBL/GenBank/DDBJ databases">
        <title>Floridaenema gen nov. (Aerosakkonemataceae, Aerosakkonematales ord. nov., Cyanobacteria) from benthic tropical and subtropical fresh waters, with the description of four new species.</title>
        <authorList>
            <person name="Moretto J.A."/>
            <person name="Berthold D.E."/>
            <person name="Lefler F.W."/>
            <person name="Huang I.-S."/>
            <person name="Laughinghouse H. IV."/>
        </authorList>
    </citation>
    <scope>NUCLEOTIDE SEQUENCE [LARGE SCALE GENOMIC DNA]</scope>
    <source>
        <strain evidence="2 3">BLCC-F154</strain>
    </source>
</reference>
<name>A0ABV4YFI5_9CYAN</name>
<comment type="caution">
    <text evidence="2">The sequence shown here is derived from an EMBL/GenBank/DDBJ whole genome shotgun (WGS) entry which is preliminary data.</text>
</comment>
<dbReference type="Gene3D" id="3.30.700.10">
    <property type="entry name" value="Glycoprotein, Type 4 Pilin"/>
    <property type="match status" value="1"/>
</dbReference>
<dbReference type="EMBL" id="JBHFNS010000070">
    <property type="protein sequence ID" value="MFB2937283.1"/>
    <property type="molecule type" value="Genomic_DNA"/>
</dbReference>
<evidence type="ECO:0000313" key="3">
    <source>
        <dbReference type="Proteomes" id="UP001576776"/>
    </source>
</evidence>
<dbReference type="InterPro" id="IPR045584">
    <property type="entry name" value="Pilin-like"/>
</dbReference>
<dbReference type="Proteomes" id="UP001576776">
    <property type="component" value="Unassembled WGS sequence"/>
</dbReference>
<keyword evidence="1" id="KW-1133">Transmembrane helix</keyword>
<evidence type="ECO:0000313" key="2">
    <source>
        <dbReference type="EMBL" id="MFB2937283.1"/>
    </source>
</evidence>
<keyword evidence="3" id="KW-1185">Reference proteome</keyword>
<proteinExistence type="predicted"/>